<dbReference type="EMBL" id="AAMX01000027">
    <property type="protein sequence ID" value="EAQ31046.1"/>
    <property type="molecule type" value="Genomic_DNA"/>
</dbReference>
<organism evidence="2 3">
    <name type="scientific">Idiomarina baltica OS145</name>
    <dbReference type="NCBI Taxonomy" id="314276"/>
    <lineage>
        <taxon>Bacteria</taxon>
        <taxon>Pseudomonadati</taxon>
        <taxon>Pseudomonadota</taxon>
        <taxon>Gammaproteobacteria</taxon>
        <taxon>Alteromonadales</taxon>
        <taxon>Idiomarinaceae</taxon>
        <taxon>Idiomarina</taxon>
    </lineage>
</organism>
<reference evidence="2 3" key="1">
    <citation type="submission" date="2006-01" db="EMBL/GenBank/DDBJ databases">
        <authorList>
            <person name="Brettar I."/>
            <person name="Hofle M."/>
            <person name="Ferriera S."/>
            <person name="Johnson J."/>
            <person name="Kravitz S."/>
            <person name="Halpern A."/>
            <person name="Remington K."/>
            <person name="Beeson K."/>
            <person name="Tran B."/>
            <person name="Rogers Y.-H."/>
            <person name="Friedman R."/>
            <person name="Venter J.C."/>
        </authorList>
    </citation>
    <scope>NUCLEOTIDE SEQUENCE [LARGE SCALE GENOMIC DNA]</scope>
    <source>
        <strain evidence="2 3">OS145</strain>
    </source>
</reference>
<evidence type="ECO:0000256" key="1">
    <source>
        <dbReference type="SAM" id="Phobius"/>
    </source>
</evidence>
<keyword evidence="1" id="KW-0472">Membrane</keyword>
<protein>
    <submittedName>
        <fullName evidence="2">Uncharacterized protein</fullName>
    </submittedName>
</protein>
<gene>
    <name evidence="2" type="ORF">OS145_12171</name>
</gene>
<dbReference type="Proteomes" id="UP000016543">
    <property type="component" value="Unassembled WGS sequence"/>
</dbReference>
<evidence type="ECO:0000313" key="2">
    <source>
        <dbReference type="EMBL" id="EAQ31046.1"/>
    </source>
</evidence>
<feature type="transmembrane region" description="Helical" evidence="1">
    <location>
        <begin position="166"/>
        <end position="185"/>
    </location>
</feature>
<keyword evidence="1" id="KW-0812">Transmembrane</keyword>
<name>A0ABP2CN23_9GAMM</name>
<proteinExistence type="predicted"/>
<dbReference type="RefSeq" id="WP_006955119.1">
    <property type="nucleotide sequence ID" value="NZ_CH672404.1"/>
</dbReference>
<keyword evidence="1" id="KW-1133">Transmembrane helix</keyword>
<accession>A0ABP2CN23</accession>
<evidence type="ECO:0000313" key="3">
    <source>
        <dbReference type="Proteomes" id="UP000016543"/>
    </source>
</evidence>
<comment type="caution">
    <text evidence="2">The sequence shown here is derived from an EMBL/GenBank/DDBJ whole genome shotgun (WGS) entry which is preliminary data.</text>
</comment>
<keyword evidence="3" id="KW-1185">Reference proteome</keyword>
<sequence length="353" mass="40190">MSEWVTHSFRLRLGVKKPSRKQLLGIIAQWNYPFCGIAFFMQQWWLSMSQQPGADPLFCLRADWQQTASCGWIIADTQPARLVVWQSGRLVAIEQGDVAGLMRRVVEWREQHKDLTSPSVWCWYSQQPAPEAWIGDKRSDMYRSDTFLQLLPGEQLTRRSETAIKIGVGSLGLLLILLGGMYYVLNHPTTEAIETEERASFQLDSASAIAEIASLMSHPFAAKQHLVQIDLSGTTLRLSWQLPDQLTGSQQSKTQVETRILPSKKREATAPTGGAADALWAAYQTTFYDAQVTQLSATQWRLAYSMMSYRHLQRLADWLVSHPQFVLSSLSMRYQHGYWSVQWTLDSQMAELI</sequence>